<dbReference type="Proteomes" id="UP000724874">
    <property type="component" value="Unassembled WGS sequence"/>
</dbReference>
<protein>
    <submittedName>
        <fullName evidence="2">Uncharacterized protein</fullName>
    </submittedName>
</protein>
<dbReference type="EMBL" id="JADNYJ010000064">
    <property type="protein sequence ID" value="KAF8894320.1"/>
    <property type="molecule type" value="Genomic_DNA"/>
</dbReference>
<keyword evidence="3" id="KW-1185">Reference proteome</keyword>
<feature type="region of interest" description="Disordered" evidence="1">
    <location>
        <begin position="61"/>
        <end position="80"/>
    </location>
</feature>
<reference evidence="2" key="1">
    <citation type="submission" date="2020-11" db="EMBL/GenBank/DDBJ databases">
        <authorList>
            <consortium name="DOE Joint Genome Institute"/>
            <person name="Ahrendt S."/>
            <person name="Riley R."/>
            <person name="Andreopoulos W."/>
            <person name="LaButti K."/>
            <person name="Pangilinan J."/>
            <person name="Ruiz-duenas F.J."/>
            <person name="Barrasa J.M."/>
            <person name="Sanchez-Garcia M."/>
            <person name="Camarero S."/>
            <person name="Miyauchi S."/>
            <person name="Serrano A."/>
            <person name="Linde D."/>
            <person name="Babiker R."/>
            <person name="Drula E."/>
            <person name="Ayuso-Fernandez I."/>
            <person name="Pacheco R."/>
            <person name="Padilla G."/>
            <person name="Ferreira P."/>
            <person name="Barriuso J."/>
            <person name="Kellner H."/>
            <person name="Castanera R."/>
            <person name="Alfaro M."/>
            <person name="Ramirez L."/>
            <person name="Pisabarro A.G."/>
            <person name="Kuo A."/>
            <person name="Tritt A."/>
            <person name="Lipzen A."/>
            <person name="He G."/>
            <person name="Yan M."/>
            <person name="Ng V."/>
            <person name="Cullen D."/>
            <person name="Martin F."/>
            <person name="Rosso M.-N."/>
            <person name="Henrissat B."/>
            <person name="Hibbett D."/>
            <person name="Martinez A.T."/>
            <person name="Grigoriev I.V."/>
        </authorList>
    </citation>
    <scope>NUCLEOTIDE SEQUENCE</scope>
    <source>
        <strain evidence="2">AH 44721</strain>
    </source>
</reference>
<evidence type="ECO:0000256" key="1">
    <source>
        <dbReference type="SAM" id="MobiDB-lite"/>
    </source>
</evidence>
<gene>
    <name evidence="2" type="ORF">CPB84DRAFT_1782781</name>
</gene>
<evidence type="ECO:0000313" key="2">
    <source>
        <dbReference type="EMBL" id="KAF8894320.1"/>
    </source>
</evidence>
<name>A0A9P5NI47_GYMJU</name>
<comment type="caution">
    <text evidence="2">The sequence shown here is derived from an EMBL/GenBank/DDBJ whole genome shotgun (WGS) entry which is preliminary data.</text>
</comment>
<proteinExistence type="predicted"/>
<dbReference type="AlphaFoldDB" id="A0A9P5NI47"/>
<organism evidence="2 3">
    <name type="scientific">Gymnopilus junonius</name>
    <name type="common">Spectacular rustgill mushroom</name>
    <name type="synonym">Gymnopilus spectabilis subsp. junonius</name>
    <dbReference type="NCBI Taxonomy" id="109634"/>
    <lineage>
        <taxon>Eukaryota</taxon>
        <taxon>Fungi</taxon>
        <taxon>Dikarya</taxon>
        <taxon>Basidiomycota</taxon>
        <taxon>Agaricomycotina</taxon>
        <taxon>Agaricomycetes</taxon>
        <taxon>Agaricomycetidae</taxon>
        <taxon>Agaricales</taxon>
        <taxon>Agaricineae</taxon>
        <taxon>Hymenogastraceae</taxon>
        <taxon>Gymnopilus</taxon>
    </lineage>
</organism>
<sequence>MTSMKNFSWRASNQIIRPNVDENSGRVVLLTKHEQFSVVDLAKYTVFLLLNARNKLTPYNRVKQSGSQRASMGIGHNSLH</sequence>
<evidence type="ECO:0000313" key="3">
    <source>
        <dbReference type="Proteomes" id="UP000724874"/>
    </source>
</evidence>
<accession>A0A9P5NI47</accession>